<dbReference type="AlphaFoldDB" id="A0A0C9XS45"/>
<dbReference type="EMBL" id="KN838623">
    <property type="protein sequence ID" value="KIK00532.1"/>
    <property type="molecule type" value="Genomic_DNA"/>
</dbReference>
<organism evidence="1 2">
    <name type="scientific">Laccaria amethystina LaAM-08-1</name>
    <dbReference type="NCBI Taxonomy" id="1095629"/>
    <lineage>
        <taxon>Eukaryota</taxon>
        <taxon>Fungi</taxon>
        <taxon>Dikarya</taxon>
        <taxon>Basidiomycota</taxon>
        <taxon>Agaricomycotina</taxon>
        <taxon>Agaricomycetes</taxon>
        <taxon>Agaricomycetidae</taxon>
        <taxon>Agaricales</taxon>
        <taxon>Agaricineae</taxon>
        <taxon>Hydnangiaceae</taxon>
        <taxon>Laccaria</taxon>
    </lineage>
</organism>
<reference evidence="1 2" key="1">
    <citation type="submission" date="2014-04" db="EMBL/GenBank/DDBJ databases">
        <authorList>
            <consortium name="DOE Joint Genome Institute"/>
            <person name="Kuo A."/>
            <person name="Kohler A."/>
            <person name="Nagy L.G."/>
            <person name="Floudas D."/>
            <person name="Copeland A."/>
            <person name="Barry K.W."/>
            <person name="Cichocki N."/>
            <person name="Veneault-Fourrey C."/>
            <person name="LaButti K."/>
            <person name="Lindquist E.A."/>
            <person name="Lipzen A."/>
            <person name="Lundell T."/>
            <person name="Morin E."/>
            <person name="Murat C."/>
            <person name="Sun H."/>
            <person name="Tunlid A."/>
            <person name="Henrissat B."/>
            <person name="Grigoriev I.V."/>
            <person name="Hibbett D.S."/>
            <person name="Martin F."/>
            <person name="Nordberg H.P."/>
            <person name="Cantor M.N."/>
            <person name="Hua S.X."/>
        </authorList>
    </citation>
    <scope>NUCLEOTIDE SEQUENCE [LARGE SCALE GENOMIC DNA]</scope>
    <source>
        <strain evidence="1 2">LaAM-08-1</strain>
    </source>
</reference>
<name>A0A0C9XS45_9AGAR</name>
<gene>
    <name evidence="1" type="ORF">K443DRAFT_100133</name>
</gene>
<proteinExistence type="predicted"/>
<dbReference type="HOGENOM" id="CLU_2948118_0_0_1"/>
<feature type="non-terminal residue" evidence="1">
    <location>
        <position position="1"/>
    </location>
</feature>
<keyword evidence="2" id="KW-1185">Reference proteome</keyword>
<protein>
    <submittedName>
        <fullName evidence="1">Unplaced genomic scaffold K443scaffold_88, whole genome shotgun sequence</fullName>
    </submittedName>
</protein>
<evidence type="ECO:0000313" key="2">
    <source>
        <dbReference type="Proteomes" id="UP000054477"/>
    </source>
</evidence>
<evidence type="ECO:0000313" key="1">
    <source>
        <dbReference type="EMBL" id="KIK00532.1"/>
    </source>
</evidence>
<sequence length="60" mass="7252">STVMDKQSPLIWYLGNQCTYSQDFFRFLFQFTKYIEKHTSEVFPMRNWCSQIFGPKICNT</sequence>
<accession>A0A0C9XS45</accession>
<dbReference type="Proteomes" id="UP000054477">
    <property type="component" value="Unassembled WGS sequence"/>
</dbReference>
<reference evidence="2" key="2">
    <citation type="submission" date="2015-01" db="EMBL/GenBank/DDBJ databases">
        <title>Evolutionary Origins and Diversification of the Mycorrhizal Mutualists.</title>
        <authorList>
            <consortium name="DOE Joint Genome Institute"/>
            <consortium name="Mycorrhizal Genomics Consortium"/>
            <person name="Kohler A."/>
            <person name="Kuo A."/>
            <person name="Nagy L.G."/>
            <person name="Floudas D."/>
            <person name="Copeland A."/>
            <person name="Barry K.W."/>
            <person name="Cichocki N."/>
            <person name="Veneault-Fourrey C."/>
            <person name="LaButti K."/>
            <person name="Lindquist E.A."/>
            <person name="Lipzen A."/>
            <person name="Lundell T."/>
            <person name="Morin E."/>
            <person name="Murat C."/>
            <person name="Riley R."/>
            <person name="Ohm R."/>
            <person name="Sun H."/>
            <person name="Tunlid A."/>
            <person name="Henrissat B."/>
            <person name="Grigoriev I.V."/>
            <person name="Hibbett D.S."/>
            <person name="Martin F."/>
        </authorList>
    </citation>
    <scope>NUCLEOTIDE SEQUENCE [LARGE SCALE GENOMIC DNA]</scope>
    <source>
        <strain evidence="2">LaAM-08-1</strain>
    </source>
</reference>